<feature type="domain" description="UvrD-like helicase ATP-binding" evidence="8">
    <location>
        <begin position="844"/>
        <end position="1140"/>
    </location>
</feature>
<dbReference type="EMBL" id="CM000853">
    <property type="protein sequence ID" value="KRG92228.1"/>
    <property type="molecule type" value="Genomic_DNA"/>
</dbReference>
<feature type="compositionally biased region" description="Basic and acidic residues" evidence="6">
    <location>
        <begin position="771"/>
        <end position="781"/>
    </location>
</feature>
<dbReference type="STRING" id="3847.A0A0R0EQM1"/>
<dbReference type="Gene3D" id="1.10.486.10">
    <property type="entry name" value="PCRA, domain 4"/>
    <property type="match status" value="1"/>
</dbReference>
<dbReference type="Proteomes" id="UP000008827">
    <property type="component" value="Chromosome 20"/>
</dbReference>
<keyword evidence="4 5" id="KW-0067">ATP-binding</keyword>
<keyword evidence="1 5" id="KW-0547">Nucleotide-binding</keyword>
<dbReference type="GO" id="GO:0016787">
    <property type="term" value="F:hydrolase activity"/>
    <property type="evidence" value="ECO:0007669"/>
    <property type="project" value="UniProtKB-UniRule"/>
</dbReference>
<dbReference type="CDD" id="cd17932">
    <property type="entry name" value="DEXQc_UvrD"/>
    <property type="match status" value="1"/>
</dbReference>
<evidence type="ECO:0000256" key="5">
    <source>
        <dbReference type="PROSITE-ProRule" id="PRU00560"/>
    </source>
</evidence>
<dbReference type="CDD" id="cd05162">
    <property type="entry name" value="PWWP"/>
    <property type="match status" value="1"/>
</dbReference>
<dbReference type="Gene3D" id="3.40.50.300">
    <property type="entry name" value="P-loop containing nucleotide triphosphate hydrolases"/>
    <property type="match status" value="2"/>
</dbReference>
<dbReference type="FunCoup" id="A0A0R0EQM1">
    <property type="interactions" value="1097"/>
</dbReference>
<feature type="binding site" evidence="5">
    <location>
        <begin position="865"/>
        <end position="872"/>
    </location>
    <ligand>
        <name>ATP</name>
        <dbReference type="ChEBI" id="CHEBI:30616"/>
    </ligand>
</feature>
<gene>
    <name evidence="10" type="ORF">GLYMA_20G198400</name>
</gene>
<dbReference type="PANTHER" id="PTHR42851:SF23">
    <property type="entry name" value="PWWP DOMAIN PROTEIN"/>
    <property type="match status" value="1"/>
</dbReference>
<evidence type="ECO:0000259" key="8">
    <source>
        <dbReference type="PROSITE" id="PS51198"/>
    </source>
</evidence>
<evidence type="ECO:0000256" key="4">
    <source>
        <dbReference type="ARBA" id="ARBA00022840"/>
    </source>
</evidence>
<dbReference type="PANTHER" id="PTHR42851">
    <property type="entry name" value="ALDOLASE-RELATED"/>
    <property type="match status" value="1"/>
</dbReference>
<dbReference type="GO" id="GO:0005524">
    <property type="term" value="F:ATP binding"/>
    <property type="evidence" value="ECO:0007669"/>
    <property type="project" value="UniProtKB-UniRule"/>
</dbReference>
<dbReference type="SUPFAM" id="SSF63748">
    <property type="entry name" value="Tudor/PWWP/MBT"/>
    <property type="match status" value="1"/>
</dbReference>
<dbReference type="GO" id="GO:0004386">
    <property type="term" value="F:helicase activity"/>
    <property type="evidence" value="ECO:0007669"/>
    <property type="project" value="UniProtKB-UniRule"/>
</dbReference>
<evidence type="ECO:0008006" key="13">
    <source>
        <dbReference type="Google" id="ProtNLM"/>
    </source>
</evidence>
<reference evidence="10 11" key="1">
    <citation type="journal article" date="2010" name="Nature">
        <title>Genome sequence of the palaeopolyploid soybean.</title>
        <authorList>
            <person name="Schmutz J."/>
            <person name="Cannon S.B."/>
            <person name="Schlueter J."/>
            <person name="Ma J."/>
            <person name="Mitros T."/>
            <person name="Nelson W."/>
            <person name="Hyten D.L."/>
            <person name="Song Q."/>
            <person name="Thelen J.J."/>
            <person name="Cheng J."/>
            <person name="Xu D."/>
            <person name="Hellsten U."/>
            <person name="May G.D."/>
            <person name="Yu Y."/>
            <person name="Sakurai T."/>
            <person name="Umezawa T."/>
            <person name="Bhattacharyya M.K."/>
            <person name="Sandhu D."/>
            <person name="Valliyodan B."/>
            <person name="Lindquist E."/>
            <person name="Peto M."/>
            <person name="Grant D."/>
            <person name="Shu S."/>
            <person name="Goodstein D."/>
            <person name="Barry K."/>
            <person name="Futrell-Griggs M."/>
            <person name="Abernathy B."/>
            <person name="Du J."/>
            <person name="Tian Z."/>
            <person name="Zhu L."/>
            <person name="Gill N."/>
            <person name="Joshi T."/>
            <person name="Libault M."/>
            <person name="Sethuraman A."/>
            <person name="Zhang X.-C."/>
            <person name="Shinozaki K."/>
            <person name="Nguyen H.T."/>
            <person name="Wing R.A."/>
            <person name="Cregan P."/>
            <person name="Specht J."/>
            <person name="Grimwood J."/>
            <person name="Rokhsar D."/>
            <person name="Stacey G."/>
            <person name="Shoemaker R.C."/>
            <person name="Jackson S.A."/>
        </authorList>
    </citation>
    <scope>NUCLEOTIDE SEQUENCE</scope>
    <source>
        <strain evidence="11">cv. Williams 82</strain>
        <tissue evidence="10">Callus</tissue>
    </source>
</reference>
<evidence type="ECO:0000313" key="11">
    <source>
        <dbReference type="EnsemblPlants" id="KRG92228"/>
    </source>
</evidence>
<evidence type="ECO:0000313" key="10">
    <source>
        <dbReference type="EMBL" id="KRG92228.1"/>
    </source>
</evidence>
<dbReference type="Pfam" id="PF00855">
    <property type="entry name" value="PWWP"/>
    <property type="match status" value="1"/>
</dbReference>
<accession>A0A0R0EQM1</accession>
<feature type="region of interest" description="Disordered" evidence="6">
    <location>
        <begin position="434"/>
        <end position="492"/>
    </location>
</feature>
<name>A0A0R0EQM1_SOYBN</name>
<dbReference type="AlphaFoldDB" id="A0A0R0EQM1"/>
<feature type="region of interest" description="Disordered" evidence="6">
    <location>
        <begin position="767"/>
        <end position="805"/>
    </location>
</feature>
<dbReference type="Pfam" id="PF00580">
    <property type="entry name" value="UvrD-helicase"/>
    <property type="match status" value="1"/>
</dbReference>
<dbReference type="PaxDb" id="3847-GLYMA20G34060.2"/>
<dbReference type="InterPro" id="IPR014017">
    <property type="entry name" value="DNA_helicase_UvrD-like_C"/>
</dbReference>
<feature type="compositionally biased region" description="Basic and acidic residues" evidence="6">
    <location>
        <begin position="481"/>
        <end position="492"/>
    </location>
</feature>
<evidence type="ECO:0000259" key="9">
    <source>
        <dbReference type="PROSITE" id="PS51217"/>
    </source>
</evidence>
<keyword evidence="2 5" id="KW-0378">Hydrolase</keyword>
<dbReference type="PROSITE" id="PS51217">
    <property type="entry name" value="UVRD_HELICASE_CTER"/>
    <property type="match status" value="1"/>
</dbReference>
<dbReference type="PROSITE" id="PS50812">
    <property type="entry name" value="PWWP"/>
    <property type="match status" value="1"/>
</dbReference>
<feature type="region of interest" description="Disordered" evidence="6">
    <location>
        <begin position="257"/>
        <end position="286"/>
    </location>
</feature>
<dbReference type="InterPro" id="IPR000313">
    <property type="entry name" value="PWWP_dom"/>
</dbReference>
<dbReference type="SMART" id="SM00293">
    <property type="entry name" value="PWWP"/>
    <property type="match status" value="1"/>
</dbReference>
<feature type="domain" description="PWWP" evidence="7">
    <location>
        <begin position="1"/>
        <end position="47"/>
    </location>
</feature>
<keyword evidence="3 5" id="KW-0347">Helicase</keyword>
<proteinExistence type="predicted"/>
<dbReference type="InterPro" id="IPR013986">
    <property type="entry name" value="DExx_box_DNA_helicase_dom_sf"/>
</dbReference>
<reference evidence="11" key="2">
    <citation type="submission" date="2018-02" db="UniProtKB">
        <authorList>
            <consortium name="EnsemblPlants"/>
        </authorList>
    </citation>
    <scope>IDENTIFICATION</scope>
    <source>
        <strain evidence="11">Williams 82</strain>
    </source>
</reference>
<dbReference type="Pfam" id="PF13361">
    <property type="entry name" value="UvrD_C"/>
    <property type="match status" value="1"/>
</dbReference>
<evidence type="ECO:0000256" key="6">
    <source>
        <dbReference type="SAM" id="MobiDB-lite"/>
    </source>
</evidence>
<evidence type="ECO:0000256" key="2">
    <source>
        <dbReference type="ARBA" id="ARBA00022801"/>
    </source>
</evidence>
<dbReference type="SUPFAM" id="SSF52540">
    <property type="entry name" value="P-loop containing nucleoside triphosphate hydrolases"/>
    <property type="match status" value="1"/>
</dbReference>
<feature type="domain" description="UvrD-like helicase C-terminal" evidence="9">
    <location>
        <begin position="1141"/>
        <end position="1453"/>
    </location>
</feature>
<dbReference type="Gramene" id="KRG92228">
    <property type="protein sequence ID" value="KRG92228"/>
    <property type="gene ID" value="GLYMA_20G198400"/>
</dbReference>
<evidence type="ECO:0000259" key="7">
    <source>
        <dbReference type="PROSITE" id="PS50812"/>
    </source>
</evidence>
<dbReference type="Gene3D" id="1.10.10.160">
    <property type="match status" value="1"/>
</dbReference>
<evidence type="ECO:0000256" key="1">
    <source>
        <dbReference type="ARBA" id="ARBA00022741"/>
    </source>
</evidence>
<keyword evidence="12" id="KW-1185">Reference proteome</keyword>
<reference evidence="10" key="3">
    <citation type="submission" date="2018-07" db="EMBL/GenBank/DDBJ databases">
        <title>WGS assembly of Glycine max.</title>
        <authorList>
            <person name="Schmutz J."/>
            <person name="Cannon S."/>
            <person name="Schlueter J."/>
            <person name="Ma J."/>
            <person name="Mitros T."/>
            <person name="Nelson W."/>
            <person name="Hyten D."/>
            <person name="Song Q."/>
            <person name="Thelen J."/>
            <person name="Cheng J."/>
            <person name="Xu D."/>
            <person name="Hellsten U."/>
            <person name="May G."/>
            <person name="Yu Y."/>
            <person name="Sakurai T."/>
            <person name="Umezawa T."/>
            <person name="Bhattacharyya M."/>
            <person name="Sandhu D."/>
            <person name="Valliyodan B."/>
            <person name="Lindquist E."/>
            <person name="Peto M."/>
            <person name="Grant D."/>
            <person name="Shu S."/>
            <person name="Goodstein D."/>
            <person name="Barry K."/>
            <person name="Futrell-Griggs M."/>
            <person name="Abernathy B."/>
            <person name="Du J."/>
            <person name="Tian Z."/>
            <person name="Zhu L."/>
            <person name="Gill N."/>
            <person name="Joshi T."/>
            <person name="Libault M."/>
            <person name="Sethuraman A."/>
            <person name="Zhang X."/>
            <person name="Shinozaki K."/>
            <person name="Nguyen H."/>
            <person name="Wing R."/>
            <person name="Cregan P."/>
            <person name="Specht J."/>
            <person name="Grimwood J."/>
            <person name="Rokhsar D."/>
            <person name="Stacey G."/>
            <person name="Shoemaker R."/>
            <person name="Jackson S."/>
        </authorList>
    </citation>
    <scope>NUCLEOTIDE SEQUENCE</scope>
    <source>
        <tissue evidence="10">Callus</tissue>
    </source>
</reference>
<dbReference type="InterPro" id="IPR053063">
    <property type="entry name" value="PWWP_domain_containing_PDP"/>
</dbReference>
<dbReference type="InterPro" id="IPR027417">
    <property type="entry name" value="P-loop_NTPase"/>
</dbReference>
<dbReference type="InParanoid" id="A0A0R0EQM1"/>
<dbReference type="EnsemblPlants" id="KRG92228">
    <property type="protein sequence ID" value="KRG92228"/>
    <property type="gene ID" value="GLYMA_20G198400"/>
</dbReference>
<protein>
    <recommendedName>
        <fullName evidence="13">DNA helicase</fullName>
    </recommendedName>
</protein>
<dbReference type="PROSITE" id="PS51198">
    <property type="entry name" value="UVRD_HELICASE_ATP_BIND"/>
    <property type="match status" value="1"/>
</dbReference>
<evidence type="ECO:0000256" key="3">
    <source>
        <dbReference type="ARBA" id="ARBA00022806"/>
    </source>
</evidence>
<dbReference type="Gene3D" id="2.30.30.140">
    <property type="match status" value="1"/>
</dbReference>
<organism evidence="10">
    <name type="scientific">Glycine max</name>
    <name type="common">Soybean</name>
    <name type="synonym">Glycine hispida</name>
    <dbReference type="NCBI Taxonomy" id="3847"/>
    <lineage>
        <taxon>Eukaryota</taxon>
        <taxon>Viridiplantae</taxon>
        <taxon>Streptophyta</taxon>
        <taxon>Embryophyta</taxon>
        <taxon>Tracheophyta</taxon>
        <taxon>Spermatophyta</taxon>
        <taxon>Magnoliopsida</taxon>
        <taxon>eudicotyledons</taxon>
        <taxon>Gunneridae</taxon>
        <taxon>Pentapetalae</taxon>
        <taxon>rosids</taxon>
        <taxon>fabids</taxon>
        <taxon>Fabales</taxon>
        <taxon>Fabaceae</taxon>
        <taxon>Papilionoideae</taxon>
        <taxon>50 kb inversion clade</taxon>
        <taxon>NPAAA clade</taxon>
        <taxon>indigoferoid/millettioid clade</taxon>
        <taxon>Phaseoleae</taxon>
        <taxon>Glycine</taxon>
        <taxon>Glycine subgen. Soja</taxon>
    </lineage>
</organism>
<dbReference type="CDD" id="cd18807">
    <property type="entry name" value="SF1_C_UvrD"/>
    <property type="match status" value="1"/>
</dbReference>
<dbReference type="InterPro" id="IPR014016">
    <property type="entry name" value="UvrD-like_ATP-bd"/>
</dbReference>
<dbReference type="SMR" id="A0A0R0EQM1"/>
<sequence length="1745" mass="195889">MVWGKVKSHPWWPGQIFDPSDSSVEAKKHLKKDRHLVAYFGDRTFAWNESSQLKLFRTHFSNVVKQSNSDAFQNAVDCALDEVGRCAEFGLACSCIPKDTYDEIKLQTVQNTGIREELSFTRRVDESLNASSFSPENILEYLKTLSEFPTGGFDRLELLIAKAQLLAFYRLKGYSCLPELQYCGVVDNDTDAFLIKDLIKGSDKSLSEVNKHATHASKKGQTGAGNLKTANGSCLKRKHNLKDDLYPEKKKIILSEAAGGTPDSSLGNYQPGDATDNLISPASSKKRKTIDHCAGVSGMKDRRKTISLAKVSNTINQSFKIGERILRVANQLTGPPSSMLKCSGDRTQMEDGSADGFPGNGSDVFSPNPEKTQKSSFTVPTEYSSLDDLLHLLQWVAHEPLGDYSSLNVIVSFFSDFRNSIIVANDSGKENFPTKKVGAKRNKRPVGGSPETFEFDDLSHTHWTDMGIQSGSEKQQSQRSSRRDYQHAPAEPEKPFIVYTRRSYSRKQCSDSNHVAVPEKHSGCADENSPVELVLNFAELDSVPSEMRLNKIFRRFGPLNESETEVDRGSSRARVVFKKCVDAEVAFSSAKKFNIFGSVLVNYKLNHTPTLRILMHFSTRLLHSIQQSSRISVFFSASKPLLPRKRPSDSSPLHPHRIKSAGDVASVSVAKRVPLAEVPLNRLNAIGSVHGPSPDAIHSSFSARTVSVPAVGSADENLCRSLFETPRREPEGSKPKQLDCFSTTGLLDDDFDDSFLEQIDILCEQKSAEQQADRSSDEKLSSKSNVVGDVNLSSESGTVSEGIGNGHLLSSGIELDSREEEVDSSWRDLLNSTMPEEYLKYLKSLNDRQREAACTDISTPLMIVAGPGSGKTSTMVGRVLMLLNEGISPSNILAMTFTTAAASEMRERIGAIAGKATAKELTISTFHSFSLQLCRSHGEKLGRTSEFLIYGQGQQRNAIIEAIRLLEIGKSENKDGALLIGELSNSLNNPKQFKDKAKKWQKFVAQAKASGRTSAEYRKMGNEIGAAILKNYNNILKSCNALDYHDLISCSVKLLSDFPEVFKECQDSWKAIVIDEFQDTSAMQYKFLKMLASHHKITIVGDDDQSIYSFNGADISGFISFRNDFPNYKEIRLNKNYRSTRCIVEAASSLIQNNSKRCQLKNVLTDNSSGSKIVMKECHNEDAQCAFVVDKIIEISSNYSAANCCYGNIAILYRRQISGKAFQMAFRDRKIPFNIHGVAFYRKKVVRTIMAMLRTALPGCDDGSYSRVFKALMPLEKDKKKRIIDHINKISTIRRCSFLSAASDIFSAKISGTFKRSELTHGRKILMTLEMISKLIQREKSISAIISSVANMIPEKYLLEQRAVVDVDGGTLLNEDYDIRSVLQYLLDDVSEFLSTKLVEVKEEREISEDKGCIFVLKAFIDYLLEREKENFGARRKDNENSVTLTTIHQAKGLEWDVVFIVKANDSEIPLLHDFKGTVKDTAALLEEERRLLYVAMTRAREKLFILHVMMDSNWQMLQPSRFLKEIPRHLTEVQGEISFQELLIKQEALQKETAHCTTDLLIKEKQSEADVIPMPHEILDNHSSETSNELAQFAEANNRNDFLRRFSVENRSIVSHLFHQWAKKKAFQDPKRLLDKVSFVIDERLRQKRNKNKDLLNTLKSCLSCDEAFQYAQYVLRWEQIPADKRAHLMREKQEHFLKLKIENAMGSATPTDKQISYLKKLGCTAIPTSRLHASHLIEQFKSL</sequence>
<evidence type="ECO:0000313" key="12">
    <source>
        <dbReference type="Proteomes" id="UP000008827"/>
    </source>
</evidence>